<dbReference type="PANTHER" id="PTHR10913:SF44">
    <property type="entry name" value="FOLLISTATIN-RELATED PROTEIN 5"/>
    <property type="match status" value="1"/>
</dbReference>
<dbReference type="InterPro" id="IPR007110">
    <property type="entry name" value="Ig-like_dom"/>
</dbReference>
<dbReference type="SMART" id="SM00054">
    <property type="entry name" value="EFh"/>
    <property type="match status" value="2"/>
</dbReference>
<dbReference type="PROSITE" id="PS50835">
    <property type="entry name" value="IG_LIKE"/>
    <property type="match status" value="2"/>
</dbReference>
<feature type="domain" description="Kazal-like" evidence="8">
    <location>
        <begin position="268"/>
        <end position="322"/>
    </location>
</feature>
<reference evidence="9" key="1">
    <citation type="submission" date="2023-03" db="EMBL/GenBank/DDBJ databases">
        <title>Electrophorus voltai genome.</title>
        <authorList>
            <person name="Bian C."/>
        </authorList>
    </citation>
    <scope>NUCLEOTIDE SEQUENCE</scope>
    <source>
        <strain evidence="9">CB-2022</strain>
        <tissue evidence="9">Muscle</tissue>
    </source>
</reference>
<keyword evidence="10" id="KW-1185">Reference proteome</keyword>
<dbReference type="InterPro" id="IPR013783">
    <property type="entry name" value="Ig-like_fold"/>
</dbReference>
<dbReference type="SMART" id="SM00280">
    <property type="entry name" value="KAZAL"/>
    <property type="match status" value="1"/>
</dbReference>
<feature type="compositionally biased region" description="Acidic residues" evidence="5">
    <location>
        <begin position="88"/>
        <end position="97"/>
    </location>
</feature>
<dbReference type="FunFam" id="2.60.40.10:FF:002358">
    <property type="entry name" value="Follistatin like 4"/>
    <property type="match status" value="1"/>
</dbReference>
<dbReference type="CDD" id="cd00051">
    <property type="entry name" value="EFh"/>
    <property type="match status" value="1"/>
</dbReference>
<dbReference type="PROSITE" id="PS50222">
    <property type="entry name" value="EF_HAND_2"/>
    <property type="match status" value="1"/>
</dbReference>
<evidence type="ECO:0000256" key="4">
    <source>
        <dbReference type="ARBA" id="ARBA00023157"/>
    </source>
</evidence>
<evidence type="ECO:0000313" key="10">
    <source>
        <dbReference type="Proteomes" id="UP001239994"/>
    </source>
</evidence>
<keyword evidence="3" id="KW-0106">Calcium</keyword>
<dbReference type="SUPFAM" id="SSF75011">
    <property type="entry name" value="3-carboxy-cis,cis-mucoante lactonizing enzyme"/>
    <property type="match status" value="1"/>
</dbReference>
<name>A0AAD9E6Y4_9TELE</name>
<dbReference type="GO" id="GO:0030510">
    <property type="term" value="P:regulation of BMP signaling pathway"/>
    <property type="evidence" value="ECO:0007669"/>
    <property type="project" value="TreeGrafter"/>
</dbReference>
<accession>A0AAD9E6Y4</accession>
<dbReference type="InterPro" id="IPR050653">
    <property type="entry name" value="Prot_Inhib_GrowthFact_Antg"/>
</dbReference>
<dbReference type="SMART" id="SM00409">
    <property type="entry name" value="IG"/>
    <property type="match status" value="2"/>
</dbReference>
<dbReference type="InterPro" id="IPR002350">
    <property type="entry name" value="Kazal_dom"/>
</dbReference>
<dbReference type="Pfam" id="PF13927">
    <property type="entry name" value="Ig_3"/>
    <property type="match status" value="2"/>
</dbReference>
<feature type="domain" description="Ig-like" evidence="7">
    <location>
        <begin position="531"/>
        <end position="621"/>
    </location>
</feature>
<evidence type="ECO:0000256" key="3">
    <source>
        <dbReference type="ARBA" id="ARBA00022837"/>
    </source>
</evidence>
<comment type="caution">
    <text evidence="9">The sequence shown here is derived from an EMBL/GenBank/DDBJ whole genome shotgun (WGS) entry which is preliminary data.</text>
</comment>
<sequence>GTLKGLDNEIDESNDDEADETTEDEADETTDDDTDETTDDEAEARFDDETDQKVDDEADDSTDDEMDTNSDDKADESADKTYARNNETDDEADESADETYVRTYEADESTDDEADESTDEADECTDGEADEITDDKANESIDDTVDESNDGEADKNTENEADLNSYESDGSLLKMRTADSGSQKNQVEGAFSCMVCGPKVVPFRAAIFSKENESLPWMDNAAWKRPGILINKSRLLCVSAGFFGQNGFANPCEHKYCGLGKHCVVEHETGQGLCQCLEHCKPHYKPVCGSDGKLYQNHCELHRASCLAHQRITIMHSEECFYKDDNCHHNDYKKLKTKVLDLHTQQYLAPGSHDSYEKDMISRKFAVDLMFKRFDADGSGHVDSSELSQVIKQEGLSKSASECTLFDLLKYNDIDDDEHLTKDEFYAAFVDHYVYQLSLAEEQKLSITTVTVGQSVVLTCAIMGEHRPSIIWRRNNHTLNQLHLEDINDFGDDGSLYITKVTTTHMGNYTCHADGYEQLFQTHTLQVNVPPVIRVYPESQAREPGVTASLRCHAEGIPDPHLSWLKNGMDIATKLSKQLTLQAYKTHMQEQGGSLVVREVMWVPIRFNCCKYSVEGRSNLSPTPGLGIGNMFYVFYEDGIKVIQPVACEIQRHIKPSEKLLSLQEEVCPKVEGEDKQKCVWTSAVNVKDKFIYATQPLLNRVLIVDIQSQKAVQTVNTDKVPVMLHYDKSHDQVWILSWGDLEKNFPTLQVIKQASGSTPHHTIHTQLVGRRFDSVDDFFIPSSSLTVTHIRFGIIIHKNEPTLHKIDLETTSYVKNISLWDYDCIPQSLAYSHLGGYYFINCRPDSTGAMRPQLIVDGVTDSVIGPNGDVSGTPYVSPDGHYLVSVDDRNGLMRLQRISVRGEIGHPFDIHTNLHLSDLAFMPSFTEVNQYNVFGSSGQQTDALFVELSTGNVKMMKSLKQPTPAAQWHWDRRNRVMTGSGLFGQYLMTPSQSSLFILDARLDKLNCEITDVPMGNTVVWVGEA</sequence>
<dbReference type="Pfam" id="PF07648">
    <property type="entry name" value="Kazal_2"/>
    <property type="match status" value="1"/>
</dbReference>
<protein>
    <recommendedName>
        <fullName evidence="11">Follistatin-like 5</fullName>
    </recommendedName>
</protein>
<dbReference type="PROSITE" id="PS00018">
    <property type="entry name" value="EF_HAND_1"/>
    <property type="match status" value="1"/>
</dbReference>
<dbReference type="EMBL" id="JAROKS010000004">
    <property type="protein sequence ID" value="KAK1804332.1"/>
    <property type="molecule type" value="Genomic_DNA"/>
</dbReference>
<dbReference type="Gene3D" id="2.130.10.10">
    <property type="entry name" value="YVTN repeat-like/Quinoprotein amine dehydrogenase"/>
    <property type="match status" value="1"/>
</dbReference>
<keyword evidence="2" id="KW-0732">Signal</keyword>
<feature type="compositionally biased region" description="Acidic residues" evidence="5">
    <location>
        <begin position="8"/>
        <end position="42"/>
    </location>
</feature>
<dbReference type="GO" id="GO:0005509">
    <property type="term" value="F:calcium ion binding"/>
    <property type="evidence" value="ECO:0007669"/>
    <property type="project" value="InterPro"/>
</dbReference>
<dbReference type="InterPro" id="IPR036058">
    <property type="entry name" value="Kazal_dom_sf"/>
</dbReference>
<dbReference type="InterPro" id="IPR015943">
    <property type="entry name" value="WD40/YVTN_repeat-like_dom_sf"/>
</dbReference>
<evidence type="ECO:0000256" key="5">
    <source>
        <dbReference type="SAM" id="MobiDB-lite"/>
    </source>
</evidence>
<feature type="region of interest" description="Disordered" evidence="5">
    <location>
        <begin position="1"/>
        <end position="168"/>
    </location>
</feature>
<dbReference type="InterPro" id="IPR003598">
    <property type="entry name" value="Ig_sub2"/>
</dbReference>
<dbReference type="Gene3D" id="2.60.40.10">
    <property type="entry name" value="Immunoglobulins"/>
    <property type="match status" value="2"/>
</dbReference>
<feature type="domain" description="Ig-like" evidence="7">
    <location>
        <begin position="443"/>
        <end position="528"/>
    </location>
</feature>
<feature type="compositionally biased region" description="Acidic residues" evidence="5">
    <location>
        <begin position="140"/>
        <end position="151"/>
    </location>
</feature>
<evidence type="ECO:0008006" key="11">
    <source>
        <dbReference type="Google" id="ProtNLM"/>
    </source>
</evidence>
<evidence type="ECO:0000256" key="1">
    <source>
        <dbReference type="ARBA" id="ARBA00022723"/>
    </source>
</evidence>
<evidence type="ECO:0000259" key="8">
    <source>
        <dbReference type="PROSITE" id="PS51465"/>
    </source>
</evidence>
<dbReference type="Gene3D" id="3.30.60.30">
    <property type="match status" value="1"/>
</dbReference>
<keyword evidence="4" id="KW-1015">Disulfide bond</keyword>
<dbReference type="InterPro" id="IPR011992">
    <property type="entry name" value="EF-hand-dom_pair"/>
</dbReference>
<dbReference type="SUPFAM" id="SSF48726">
    <property type="entry name" value="Immunoglobulin"/>
    <property type="match status" value="2"/>
</dbReference>
<dbReference type="SUPFAM" id="SSF100895">
    <property type="entry name" value="Kazal-type serine protease inhibitors"/>
    <property type="match status" value="1"/>
</dbReference>
<organism evidence="9 10">
    <name type="scientific">Electrophorus voltai</name>
    <dbReference type="NCBI Taxonomy" id="2609070"/>
    <lineage>
        <taxon>Eukaryota</taxon>
        <taxon>Metazoa</taxon>
        <taxon>Chordata</taxon>
        <taxon>Craniata</taxon>
        <taxon>Vertebrata</taxon>
        <taxon>Euteleostomi</taxon>
        <taxon>Actinopterygii</taxon>
        <taxon>Neopterygii</taxon>
        <taxon>Teleostei</taxon>
        <taxon>Ostariophysi</taxon>
        <taxon>Gymnotiformes</taxon>
        <taxon>Gymnotoidei</taxon>
        <taxon>Gymnotidae</taxon>
        <taxon>Electrophorus</taxon>
    </lineage>
</organism>
<dbReference type="Proteomes" id="UP001239994">
    <property type="component" value="Unassembled WGS sequence"/>
</dbReference>
<dbReference type="CDD" id="cd00104">
    <property type="entry name" value="KAZAL_FS"/>
    <property type="match status" value="1"/>
</dbReference>
<evidence type="ECO:0000256" key="2">
    <source>
        <dbReference type="ARBA" id="ARBA00022729"/>
    </source>
</evidence>
<gene>
    <name evidence="9" type="ORF">P4O66_020350</name>
</gene>
<dbReference type="InterPro" id="IPR002048">
    <property type="entry name" value="EF_hand_dom"/>
</dbReference>
<proteinExistence type="predicted"/>
<dbReference type="FunFam" id="3.30.60.30:FF:000007">
    <property type="entry name" value="follistatin-related protein 5 isoform X1"/>
    <property type="match status" value="1"/>
</dbReference>
<dbReference type="CDD" id="cd00096">
    <property type="entry name" value="Ig"/>
    <property type="match status" value="1"/>
</dbReference>
<feature type="compositionally biased region" description="Acidic residues" evidence="5">
    <location>
        <begin position="56"/>
        <end position="69"/>
    </location>
</feature>
<dbReference type="SUPFAM" id="SSF47473">
    <property type="entry name" value="EF-hand"/>
    <property type="match status" value="1"/>
</dbReference>
<feature type="compositionally biased region" description="Basic and acidic residues" evidence="5">
    <location>
        <begin position="70"/>
        <end position="82"/>
    </location>
</feature>
<evidence type="ECO:0000313" key="9">
    <source>
        <dbReference type="EMBL" id="KAK1804332.1"/>
    </source>
</evidence>
<dbReference type="Gene3D" id="1.10.238.10">
    <property type="entry name" value="EF-hand"/>
    <property type="match status" value="1"/>
</dbReference>
<evidence type="ECO:0000259" key="7">
    <source>
        <dbReference type="PROSITE" id="PS50835"/>
    </source>
</evidence>
<dbReference type="InterPro" id="IPR036179">
    <property type="entry name" value="Ig-like_dom_sf"/>
</dbReference>
<feature type="compositionally biased region" description="Acidic residues" evidence="5">
    <location>
        <begin position="106"/>
        <end position="133"/>
    </location>
</feature>
<dbReference type="GO" id="GO:0005615">
    <property type="term" value="C:extracellular space"/>
    <property type="evidence" value="ECO:0007669"/>
    <property type="project" value="TreeGrafter"/>
</dbReference>
<dbReference type="SMART" id="SM00408">
    <property type="entry name" value="IGc2"/>
    <property type="match status" value="1"/>
</dbReference>
<dbReference type="InterPro" id="IPR003599">
    <property type="entry name" value="Ig_sub"/>
</dbReference>
<evidence type="ECO:0000259" key="6">
    <source>
        <dbReference type="PROSITE" id="PS50222"/>
    </source>
</evidence>
<dbReference type="AlphaFoldDB" id="A0AAD9E6Y4"/>
<feature type="compositionally biased region" description="Basic and acidic residues" evidence="5">
    <location>
        <begin position="43"/>
        <end position="55"/>
    </location>
</feature>
<keyword evidence="1" id="KW-0479">Metal-binding</keyword>
<feature type="non-terminal residue" evidence="9">
    <location>
        <position position="1025"/>
    </location>
</feature>
<feature type="domain" description="EF-hand" evidence="6">
    <location>
        <begin position="362"/>
        <end position="397"/>
    </location>
</feature>
<dbReference type="PROSITE" id="PS51465">
    <property type="entry name" value="KAZAL_2"/>
    <property type="match status" value="1"/>
</dbReference>
<dbReference type="PANTHER" id="PTHR10913">
    <property type="entry name" value="FOLLISTATIN-RELATED"/>
    <property type="match status" value="1"/>
</dbReference>
<dbReference type="GO" id="GO:0030154">
    <property type="term" value="P:cell differentiation"/>
    <property type="evidence" value="ECO:0007669"/>
    <property type="project" value="TreeGrafter"/>
</dbReference>
<dbReference type="InterPro" id="IPR018247">
    <property type="entry name" value="EF_Hand_1_Ca_BS"/>
</dbReference>